<feature type="domain" description="Ketoreductase" evidence="4">
    <location>
        <begin position="15"/>
        <end position="182"/>
    </location>
</feature>
<dbReference type="FunFam" id="3.40.50.720:FF:000084">
    <property type="entry name" value="Short-chain dehydrogenase reductase"/>
    <property type="match status" value="1"/>
</dbReference>
<dbReference type="PRINTS" id="PR00081">
    <property type="entry name" value="GDHRDH"/>
</dbReference>
<dbReference type="EMBL" id="CP073910">
    <property type="protein sequence ID" value="QUT06703.1"/>
    <property type="molecule type" value="Genomic_DNA"/>
</dbReference>
<dbReference type="PANTHER" id="PTHR43477:SF1">
    <property type="entry name" value="DIHYDROANTICAPSIN 7-DEHYDROGENASE"/>
    <property type="match status" value="1"/>
</dbReference>
<sequence length="252" mass="26891">MKARKKVSTGRLAGRKILITGGNSGIGAAAARRFVKEGALVTILGRDPKTLAEVSEETGAYSVTADLFDPVAATEAVDEAFRLMNGMNGLVCNAGVSLSRPFADTSLEDWHWAMDGNATSIYLTCHAALPYLRRNDAATIVNVGSAVALSPLSGRAAYSASKAAVHAFTKVLAMELAPRIRCNIVSPGAVDTPMVRETFTDPAQIKRIENLYAVRRMGQPDEIVEAILFLTSFESSFVTGTTLSIDGGRIFY</sequence>
<name>A0A975Q2R1_9SPHN</name>
<comment type="similarity">
    <text evidence="1">Belongs to the short-chain dehydrogenases/reductases (SDR) family.</text>
</comment>
<dbReference type="InterPro" id="IPR020904">
    <property type="entry name" value="Sc_DH/Rdtase_CS"/>
</dbReference>
<dbReference type="Gene3D" id="3.40.50.720">
    <property type="entry name" value="NAD(P)-binding Rossmann-like Domain"/>
    <property type="match status" value="1"/>
</dbReference>
<keyword evidence="6" id="KW-1185">Reference proteome</keyword>
<evidence type="ECO:0000256" key="2">
    <source>
        <dbReference type="ARBA" id="ARBA00023002"/>
    </source>
</evidence>
<dbReference type="PROSITE" id="PS00061">
    <property type="entry name" value="ADH_SHORT"/>
    <property type="match status" value="1"/>
</dbReference>
<protein>
    <submittedName>
        <fullName evidence="5">SDR family oxidoreductase</fullName>
    </submittedName>
</protein>
<evidence type="ECO:0000256" key="3">
    <source>
        <dbReference type="ARBA" id="ARBA00051383"/>
    </source>
</evidence>
<dbReference type="InterPro" id="IPR036291">
    <property type="entry name" value="NAD(P)-bd_dom_sf"/>
</dbReference>
<accession>A0A975Q2R1</accession>
<proteinExistence type="inferred from homology"/>
<dbReference type="PRINTS" id="PR00080">
    <property type="entry name" value="SDRFAMILY"/>
</dbReference>
<dbReference type="InterPro" id="IPR002347">
    <property type="entry name" value="SDR_fam"/>
</dbReference>
<dbReference type="Proteomes" id="UP000681425">
    <property type="component" value="Chromosome"/>
</dbReference>
<dbReference type="InterPro" id="IPR051122">
    <property type="entry name" value="SDR_DHRS6-like"/>
</dbReference>
<keyword evidence="2" id="KW-0560">Oxidoreductase</keyword>
<dbReference type="SMART" id="SM00822">
    <property type="entry name" value="PKS_KR"/>
    <property type="match status" value="1"/>
</dbReference>
<dbReference type="KEGG" id="spph:KFK14_04475"/>
<evidence type="ECO:0000256" key="1">
    <source>
        <dbReference type="ARBA" id="ARBA00006484"/>
    </source>
</evidence>
<organism evidence="5 6">
    <name type="scientific">Sphingobium phenoxybenzoativorans</name>
    <dbReference type="NCBI Taxonomy" id="1592790"/>
    <lineage>
        <taxon>Bacteria</taxon>
        <taxon>Pseudomonadati</taxon>
        <taxon>Pseudomonadota</taxon>
        <taxon>Alphaproteobacteria</taxon>
        <taxon>Sphingomonadales</taxon>
        <taxon>Sphingomonadaceae</taxon>
        <taxon>Sphingobium</taxon>
    </lineage>
</organism>
<comment type="catalytic activity">
    <reaction evidence="3">
        <text>2,5-dichlorocyclohexa-2,5-dien-1,4-diol + NAD(+) = 2,5-dichlorohydroquinone + NADH + H(+)</text>
        <dbReference type="Rhea" id="RHEA:15741"/>
        <dbReference type="ChEBI" id="CHEBI:15378"/>
        <dbReference type="ChEBI" id="CHEBI:27545"/>
        <dbReference type="ChEBI" id="CHEBI:28975"/>
        <dbReference type="ChEBI" id="CHEBI:57540"/>
        <dbReference type="ChEBI" id="CHEBI:57945"/>
    </reaction>
</comment>
<dbReference type="SUPFAM" id="SSF51735">
    <property type="entry name" value="NAD(P)-binding Rossmann-fold domains"/>
    <property type="match status" value="1"/>
</dbReference>
<dbReference type="Pfam" id="PF13561">
    <property type="entry name" value="adh_short_C2"/>
    <property type="match status" value="1"/>
</dbReference>
<dbReference type="CDD" id="cd05233">
    <property type="entry name" value="SDR_c"/>
    <property type="match status" value="1"/>
</dbReference>
<evidence type="ECO:0000313" key="5">
    <source>
        <dbReference type="EMBL" id="QUT06703.1"/>
    </source>
</evidence>
<gene>
    <name evidence="5" type="ORF">KFK14_04475</name>
</gene>
<evidence type="ECO:0000259" key="4">
    <source>
        <dbReference type="SMART" id="SM00822"/>
    </source>
</evidence>
<dbReference type="GO" id="GO:0016491">
    <property type="term" value="F:oxidoreductase activity"/>
    <property type="evidence" value="ECO:0007669"/>
    <property type="project" value="UniProtKB-KW"/>
</dbReference>
<dbReference type="AlphaFoldDB" id="A0A975Q2R1"/>
<dbReference type="InterPro" id="IPR057326">
    <property type="entry name" value="KR_dom"/>
</dbReference>
<dbReference type="PANTHER" id="PTHR43477">
    <property type="entry name" value="DIHYDROANTICAPSIN 7-DEHYDROGENASE"/>
    <property type="match status" value="1"/>
</dbReference>
<reference evidence="5" key="1">
    <citation type="submission" date="2021-04" db="EMBL/GenBank/DDBJ databases">
        <title>Isolation of p-tert-butylphenol degrading bacteria Sphingobium phenoxybenzoativorans Tas13 from active sludge.</title>
        <authorList>
            <person name="Li Y."/>
        </authorList>
    </citation>
    <scope>NUCLEOTIDE SEQUENCE</scope>
    <source>
        <strain evidence="5">Tas13</strain>
    </source>
</reference>
<dbReference type="RefSeq" id="WP_212610018.1">
    <property type="nucleotide sequence ID" value="NZ_CP073910.1"/>
</dbReference>
<evidence type="ECO:0000313" key="6">
    <source>
        <dbReference type="Proteomes" id="UP000681425"/>
    </source>
</evidence>